<keyword evidence="5" id="KW-0963">Cytoplasm</keyword>
<evidence type="ECO:0000256" key="1">
    <source>
        <dbReference type="ARBA" id="ARBA00000903"/>
    </source>
</evidence>
<keyword evidence="7" id="KW-0808">Transferase</keyword>
<dbReference type="PANTHER" id="PTHR10259:SF11">
    <property type="entry name" value="THIOPURINE S-METHYLTRANSFERASE"/>
    <property type="match status" value="1"/>
</dbReference>
<sequence>MSRMEGEASDTHHESRFSMDSWIKAWNDGHWGFHCLVVNDLIMKYYDSLVEQRTDLRFFLPLCGKSLDMKWLADKGHHVVGIDCASRAAVDFFAENKIEYDVSEVKTIENCSLYKSKDGKIEFYVCDYFALTKDVIGEFDVIWDRGSLNSMPLDKSSQYVELMKKFMKPGTKIMIEIFECYKDDGEVIKGLCLLEDDIRRLYGNCSCEILETFKYADIAKNMAMTTEDEETWKKEVEEEKKCDCHDQPEDGSQEDYFKNMCGKVYLLKVK</sequence>
<proteinExistence type="inferred from homology"/>
<comment type="subcellular location">
    <subcellularLocation>
        <location evidence="2">Cytoplasm</location>
    </subcellularLocation>
</comment>
<evidence type="ECO:0000256" key="4">
    <source>
        <dbReference type="ARBA" id="ARBA00011905"/>
    </source>
</evidence>
<accession>A0A9Q1CDN0</accession>
<dbReference type="AlphaFoldDB" id="A0A9Q1CDN0"/>
<comment type="caution">
    <text evidence="9">The sequence shown here is derived from an EMBL/GenBank/DDBJ whole genome shotgun (WGS) entry which is preliminary data.</text>
</comment>
<keyword evidence="10" id="KW-1185">Reference proteome</keyword>
<evidence type="ECO:0000313" key="9">
    <source>
        <dbReference type="EMBL" id="KAJ8042755.1"/>
    </source>
</evidence>
<comment type="catalytic activity">
    <reaction evidence="1">
        <text>S-adenosyl-L-methionine + a thiopurine = S-adenosyl-L-homocysteine + a thiopurine S-methylether.</text>
        <dbReference type="EC" id="2.1.1.67"/>
    </reaction>
</comment>
<evidence type="ECO:0000313" key="10">
    <source>
        <dbReference type="Proteomes" id="UP001152320"/>
    </source>
</evidence>
<dbReference type="Gene3D" id="3.40.50.150">
    <property type="entry name" value="Vaccinia Virus protein VP39"/>
    <property type="match status" value="1"/>
</dbReference>
<dbReference type="Pfam" id="PF05724">
    <property type="entry name" value="TPMT"/>
    <property type="match status" value="1"/>
</dbReference>
<organism evidence="9 10">
    <name type="scientific">Holothuria leucospilota</name>
    <name type="common">Black long sea cucumber</name>
    <name type="synonym">Mertensiothuria leucospilota</name>
    <dbReference type="NCBI Taxonomy" id="206669"/>
    <lineage>
        <taxon>Eukaryota</taxon>
        <taxon>Metazoa</taxon>
        <taxon>Echinodermata</taxon>
        <taxon>Eleutherozoa</taxon>
        <taxon>Echinozoa</taxon>
        <taxon>Holothuroidea</taxon>
        <taxon>Aspidochirotacea</taxon>
        <taxon>Aspidochirotida</taxon>
        <taxon>Holothuriidae</taxon>
        <taxon>Holothuria</taxon>
    </lineage>
</organism>
<protein>
    <recommendedName>
        <fullName evidence="4">thiopurine S-methyltransferase</fullName>
        <ecNumber evidence="4">2.1.1.67</ecNumber>
    </recommendedName>
</protein>
<dbReference type="Proteomes" id="UP001152320">
    <property type="component" value="Chromosome 4"/>
</dbReference>
<gene>
    <name evidence="9" type="ORF">HOLleu_09602</name>
</gene>
<dbReference type="GO" id="GO:0008119">
    <property type="term" value="F:thiopurine S-methyltransferase activity"/>
    <property type="evidence" value="ECO:0007669"/>
    <property type="project" value="UniProtKB-EC"/>
</dbReference>
<dbReference type="FunFam" id="3.40.50.150:FF:000101">
    <property type="entry name" value="Thiopurine S-methyltransferase"/>
    <property type="match status" value="1"/>
</dbReference>
<dbReference type="InterPro" id="IPR029063">
    <property type="entry name" value="SAM-dependent_MTases_sf"/>
</dbReference>
<comment type="similarity">
    <text evidence="3">Belongs to the class I-like SAM-binding methyltransferase superfamily. TPMT family.</text>
</comment>
<dbReference type="SUPFAM" id="SSF53335">
    <property type="entry name" value="S-adenosyl-L-methionine-dependent methyltransferases"/>
    <property type="match status" value="1"/>
</dbReference>
<evidence type="ECO:0000256" key="3">
    <source>
        <dbReference type="ARBA" id="ARBA00008145"/>
    </source>
</evidence>
<evidence type="ECO:0000256" key="5">
    <source>
        <dbReference type="ARBA" id="ARBA00022490"/>
    </source>
</evidence>
<evidence type="ECO:0000256" key="7">
    <source>
        <dbReference type="ARBA" id="ARBA00022679"/>
    </source>
</evidence>
<dbReference type="EMBL" id="JAIZAY010000004">
    <property type="protein sequence ID" value="KAJ8042755.1"/>
    <property type="molecule type" value="Genomic_DNA"/>
</dbReference>
<keyword evidence="8" id="KW-0949">S-adenosyl-L-methionine</keyword>
<dbReference type="EC" id="2.1.1.67" evidence="4"/>
<dbReference type="PROSITE" id="PS51585">
    <property type="entry name" value="SAM_MT_TPMT"/>
    <property type="match status" value="1"/>
</dbReference>
<evidence type="ECO:0000256" key="8">
    <source>
        <dbReference type="ARBA" id="ARBA00022691"/>
    </source>
</evidence>
<dbReference type="PANTHER" id="PTHR10259">
    <property type="entry name" value="THIOPURINE S-METHYLTRANSFERASE"/>
    <property type="match status" value="1"/>
</dbReference>
<dbReference type="OrthoDB" id="276151at2759"/>
<evidence type="ECO:0000256" key="6">
    <source>
        <dbReference type="ARBA" id="ARBA00022603"/>
    </source>
</evidence>
<dbReference type="CDD" id="cd02440">
    <property type="entry name" value="AdoMet_MTases"/>
    <property type="match status" value="1"/>
</dbReference>
<reference evidence="9" key="1">
    <citation type="submission" date="2021-10" db="EMBL/GenBank/DDBJ databases">
        <title>Tropical sea cucumber genome reveals ecological adaptation and Cuvierian tubules defense mechanism.</title>
        <authorList>
            <person name="Chen T."/>
        </authorList>
    </citation>
    <scope>NUCLEOTIDE SEQUENCE</scope>
    <source>
        <strain evidence="9">Nanhai2018</strain>
        <tissue evidence="9">Muscle</tissue>
    </source>
</reference>
<keyword evidence="6" id="KW-0489">Methyltransferase</keyword>
<dbReference type="GO" id="GO:0032259">
    <property type="term" value="P:methylation"/>
    <property type="evidence" value="ECO:0007669"/>
    <property type="project" value="UniProtKB-KW"/>
</dbReference>
<name>A0A9Q1CDN0_HOLLE</name>
<dbReference type="GO" id="GO:0005737">
    <property type="term" value="C:cytoplasm"/>
    <property type="evidence" value="ECO:0007669"/>
    <property type="project" value="UniProtKB-SubCell"/>
</dbReference>
<evidence type="ECO:0000256" key="2">
    <source>
        <dbReference type="ARBA" id="ARBA00004496"/>
    </source>
</evidence>
<dbReference type="InterPro" id="IPR008854">
    <property type="entry name" value="TPMT"/>
</dbReference>